<feature type="region of interest" description="Disordered" evidence="1">
    <location>
        <begin position="383"/>
        <end position="441"/>
    </location>
</feature>
<protein>
    <recommendedName>
        <fullName evidence="5">Transmembrane protein</fullName>
    </recommendedName>
</protein>
<feature type="compositionally biased region" description="Basic and acidic residues" evidence="1">
    <location>
        <begin position="34"/>
        <end position="44"/>
    </location>
</feature>
<dbReference type="Proteomes" id="UP001515480">
    <property type="component" value="Unassembled WGS sequence"/>
</dbReference>
<reference evidence="3 4" key="1">
    <citation type="journal article" date="2024" name="Science">
        <title>Giant polyketide synthase enzymes in the biosynthesis of giant marine polyether toxins.</title>
        <authorList>
            <person name="Fallon T.R."/>
            <person name="Shende V.V."/>
            <person name="Wierzbicki I.H."/>
            <person name="Pendleton A.L."/>
            <person name="Watervoot N.F."/>
            <person name="Auber R.P."/>
            <person name="Gonzalez D.J."/>
            <person name="Wisecaver J.H."/>
            <person name="Moore B.S."/>
        </authorList>
    </citation>
    <scope>NUCLEOTIDE SEQUENCE [LARGE SCALE GENOMIC DNA]</scope>
    <source>
        <strain evidence="3 4">12B1</strain>
    </source>
</reference>
<evidence type="ECO:0008006" key="5">
    <source>
        <dbReference type="Google" id="ProtNLM"/>
    </source>
</evidence>
<dbReference type="PANTHER" id="PTHR24216">
    <property type="entry name" value="PAXILLIN-RELATED"/>
    <property type="match status" value="1"/>
</dbReference>
<feature type="region of interest" description="Disordered" evidence="1">
    <location>
        <begin position="1"/>
        <end position="78"/>
    </location>
</feature>
<feature type="transmembrane region" description="Helical" evidence="2">
    <location>
        <begin position="217"/>
        <end position="239"/>
    </location>
</feature>
<comment type="caution">
    <text evidence="3">The sequence shown here is derived from an EMBL/GenBank/DDBJ whole genome shotgun (WGS) entry which is preliminary data.</text>
</comment>
<feature type="compositionally biased region" description="Pro residues" evidence="1">
    <location>
        <begin position="64"/>
        <end position="76"/>
    </location>
</feature>
<evidence type="ECO:0000313" key="4">
    <source>
        <dbReference type="Proteomes" id="UP001515480"/>
    </source>
</evidence>
<name>A0AB34J380_PRYPA</name>
<proteinExistence type="predicted"/>
<feature type="transmembrane region" description="Helical" evidence="2">
    <location>
        <begin position="543"/>
        <end position="561"/>
    </location>
</feature>
<sequence>MIGTIASWMHSSTPDTGPRASSGRPPALSQSSRPDAKSDPHDQGRPLLEAEDPPERDDAKPTAARPPTPPPAPPPRSLSARAESVAWAAWGRLRAWVEPSAKSVGTFLNDTLLYIVSRHWVDLLSIQLFRLHPLPFCALKRSHLPCTPEAPFGTQARFALCMLLACAILRRVATSFGRGSALAWLGSSPMAGMLAGWGFGFACVQGLRELNQAWPGVYFLTAFFSLLVTAASAVFILLLRPSTLALGVAFAVTQMQRFIPCAVGWRGAGGAGGVGAPRRHGTAVAAYWTYVVTSWAALLEEPLEDLWRLFSKACAVMVMMVWSYTLKEMLVEGIPESHKQEGPTFHRLLLTYAATLTAICGFATVRIVRTLVEDAATLSRGGFSQHASSHASPHHSPKSPAARDGRETDAAATPPLEHSPLATVTPSPLERSPVARSAEPPPLVRRRSVELTRLGERVNHRTALIEFLRLLEQTFGWIIGIAWTDFVVAYFHADDFPTVRGMLKDAGAALLLTLLGVCWIVWLGYDGDLSESISASRTAVEKWYLNNALSFFVGWMWISFLRDLSTLCARWVRVRFDRGTFICTQRGESVVCIDEVGETSVYVTTALCMFLFTFSLTSLLLRFSRLSGAFNLEPSATAATSADAAPRSGKQVLAALLRHVRSSPGPACFTLVATLVMLALAVPEISSASPAASADGFIPPSPLPPFAPPSPMAPPLRYDTQAVAPRASALTGLRVVKWNVGSLDSSPFGYRPESRSSNGGKRKTLSKLLRRVQTVLDAPRHHDVPVLSIFTPQMWAELKKELRVRGFRGINYTDRLYKTDLSQRWALSGFIKDSGLADKQLISMADEVTSRIPIFNGRGDAFVKYMYRPSAASCYQGNLSSLTAAWWPSWKDFMFSRHASTRGAAAKRTVAPLERLQVLQSNKYPSIKLREEVASRALQALTLAIFDSTLLYLLQALFSTEEWREPRQQACRTLIEARDTKANNILSSSYSNAEVLLLQEISMEAVASLRHSTIRTTHTIVIPGSLQPLQVQTVAVLMKKTVFEASSVVEHTSAVLNSLPANVFLDKGDLLVLSVTDVYGQPYLIVSFRGEDNGREVIALLDALHALLVTMPKHRLILGLDADTRAIASKKRLSVEDLASNLVSRGYTSCWGDNPDPASHTMYNTRTYLQPKLHRVSRASSLTTVEAYERDVRDYIVFSKSGFSLISSTKDNTGAQHFFNRVKFPSSRLATPIVAFTTAASIASSRTTSPSTAPSTCVAASHDASTSAPSATAFPPAVHPAVGIAKHAASASFTAPVCTAATCICGRAAATASTSVAATAGASPFVSIATPPANTSDDRLMPPPAAIVSTASLSSECSIAFAIVNEPEAAFLCIEHTERELVPAFKSSTSPSAF</sequence>
<accession>A0AB34J380</accession>
<evidence type="ECO:0000256" key="1">
    <source>
        <dbReference type="SAM" id="MobiDB-lite"/>
    </source>
</evidence>
<gene>
    <name evidence="3" type="ORF">AB1Y20_005955</name>
</gene>
<feature type="transmembrane region" description="Helical" evidence="2">
    <location>
        <begin position="345"/>
        <end position="365"/>
    </location>
</feature>
<organism evidence="3 4">
    <name type="scientific">Prymnesium parvum</name>
    <name type="common">Toxic golden alga</name>
    <dbReference type="NCBI Taxonomy" id="97485"/>
    <lineage>
        <taxon>Eukaryota</taxon>
        <taxon>Haptista</taxon>
        <taxon>Haptophyta</taxon>
        <taxon>Prymnesiophyceae</taxon>
        <taxon>Prymnesiales</taxon>
        <taxon>Prymnesiaceae</taxon>
        <taxon>Prymnesium</taxon>
    </lineage>
</organism>
<feature type="transmembrane region" description="Helical" evidence="2">
    <location>
        <begin position="474"/>
        <end position="493"/>
    </location>
</feature>
<feature type="transmembrane region" description="Helical" evidence="2">
    <location>
        <begin position="505"/>
        <end position="523"/>
    </location>
</feature>
<feature type="transmembrane region" description="Helical" evidence="2">
    <location>
        <begin position="181"/>
        <end position="202"/>
    </location>
</feature>
<keyword evidence="4" id="KW-1185">Reference proteome</keyword>
<keyword evidence="2" id="KW-0472">Membrane</keyword>
<dbReference type="EMBL" id="JBGBPQ010000014">
    <property type="protein sequence ID" value="KAL1511135.1"/>
    <property type="molecule type" value="Genomic_DNA"/>
</dbReference>
<keyword evidence="2" id="KW-1133">Transmembrane helix</keyword>
<keyword evidence="2" id="KW-0812">Transmembrane</keyword>
<evidence type="ECO:0000313" key="3">
    <source>
        <dbReference type="EMBL" id="KAL1511135.1"/>
    </source>
</evidence>
<dbReference type="PANTHER" id="PTHR24216:SF65">
    <property type="entry name" value="PAXILLIN-LIKE PROTEIN 1"/>
    <property type="match status" value="1"/>
</dbReference>
<feature type="transmembrane region" description="Helical" evidence="2">
    <location>
        <begin position="601"/>
        <end position="621"/>
    </location>
</feature>
<evidence type="ECO:0000256" key="2">
    <source>
        <dbReference type="SAM" id="Phobius"/>
    </source>
</evidence>